<protein>
    <submittedName>
        <fullName evidence="1">Uncharacterized protein</fullName>
    </submittedName>
</protein>
<keyword evidence="2" id="KW-1185">Reference proteome</keyword>
<dbReference type="EMBL" id="CP006936">
    <property type="protein sequence ID" value="AHC27957.1"/>
    <property type="molecule type" value="Genomic_DNA"/>
</dbReference>
<evidence type="ECO:0000313" key="1">
    <source>
        <dbReference type="EMBL" id="AHC27957.1"/>
    </source>
</evidence>
<accession>V5XIT2</accession>
<reference evidence="1 2" key="1">
    <citation type="journal article" date="2014" name="Genome Announc.">
        <title>Complete Genome Sequence of Sterol-Transforming Mycobacterium neoaurum Strain VKM Ac-1815D.</title>
        <authorList>
            <person name="Shtratnikova V.Y."/>
            <person name="Bragin E.Y."/>
            <person name="Dovbnya D.V."/>
            <person name="Pekov Y.A."/>
            <person name="Schelkunov M.I."/>
            <person name="Strizhov N."/>
            <person name="Ivashina T.V."/>
            <person name="Ashapkin V.V."/>
            <person name="Donova M.V."/>
        </authorList>
    </citation>
    <scope>NUCLEOTIDE SEQUENCE [LARGE SCALE GENOMIC DNA]</scope>
    <source>
        <strain evidence="1 2">VKM Ac-1815D</strain>
    </source>
</reference>
<evidence type="ECO:0000313" key="2">
    <source>
        <dbReference type="Proteomes" id="UP000018763"/>
    </source>
</evidence>
<gene>
    <name evidence="1" type="ORF">D174_15395</name>
</gene>
<organism evidence="1 2">
    <name type="scientific">Mycolicibacterium neoaurum VKM Ac-1815D</name>
    <dbReference type="NCBI Taxonomy" id="700508"/>
    <lineage>
        <taxon>Bacteria</taxon>
        <taxon>Bacillati</taxon>
        <taxon>Actinomycetota</taxon>
        <taxon>Actinomycetes</taxon>
        <taxon>Mycobacteriales</taxon>
        <taxon>Mycobacteriaceae</taxon>
        <taxon>Mycolicibacterium</taxon>
    </lineage>
</organism>
<dbReference type="KEGG" id="mne:D174_15395"/>
<dbReference type="AlphaFoldDB" id="V5XIT2"/>
<name>V5XIT2_MYCNE</name>
<dbReference type="Proteomes" id="UP000018763">
    <property type="component" value="Chromosome"/>
</dbReference>
<proteinExistence type="predicted"/>
<dbReference type="HOGENOM" id="CLU_130306_0_0_11"/>
<sequence>MVWQVDISVETELSRMCGAWVIDPARLNMLTTLTRDRYLVATPPGHLACQAADMNNHRGVVDLKSTLATVELEITLLQAAFEEESKRTKSKLVAPEWPQVPEQIDLEHPPRAVGSPDLVASALGIARWLETLALAWGSIERQRLARKYLRLDDPSPRALPISLKGVKALDR</sequence>